<dbReference type="InterPro" id="IPR012340">
    <property type="entry name" value="NA-bd_OB-fold"/>
</dbReference>
<keyword evidence="4" id="KW-0472">Membrane</keyword>
<dbReference type="InterPro" id="IPR002810">
    <property type="entry name" value="NfeD-like_C"/>
</dbReference>
<evidence type="ECO:0000256" key="1">
    <source>
        <dbReference type="ARBA" id="ARBA00004141"/>
    </source>
</evidence>
<keyword evidence="3" id="KW-1133">Transmembrane helix</keyword>
<name>A0A221W220_9PSEU</name>
<protein>
    <recommendedName>
        <fullName evidence="5">NfeD-like C-terminal domain-containing protein</fullName>
    </recommendedName>
</protein>
<evidence type="ECO:0000313" key="7">
    <source>
        <dbReference type="Proteomes" id="UP000204221"/>
    </source>
</evidence>
<comment type="subcellular location">
    <subcellularLocation>
        <location evidence="1">Membrane</location>
        <topology evidence="1">Multi-pass membrane protein</topology>
    </subcellularLocation>
</comment>
<proteinExistence type="predicted"/>
<dbReference type="AlphaFoldDB" id="A0A221W220"/>
<evidence type="ECO:0000256" key="4">
    <source>
        <dbReference type="ARBA" id="ARBA00023136"/>
    </source>
</evidence>
<evidence type="ECO:0000313" key="6">
    <source>
        <dbReference type="EMBL" id="ASO19822.1"/>
    </source>
</evidence>
<dbReference type="PANTHER" id="PTHR33507">
    <property type="entry name" value="INNER MEMBRANE PROTEIN YBBJ"/>
    <property type="match status" value="1"/>
</dbReference>
<reference evidence="6 7" key="1">
    <citation type="submission" date="2017-07" db="EMBL/GenBank/DDBJ databases">
        <title>Complete genome sequence of Actinoalloteichus hoggarensis DSM 45943, type strain of Actinoalloteichus hoggarensis.</title>
        <authorList>
            <person name="Ruckert C."/>
            <person name="Nouioui I."/>
            <person name="Willmese J."/>
            <person name="van Wezel G."/>
            <person name="Klenk H.-P."/>
            <person name="Kalinowski J."/>
            <person name="Zotchev S.B."/>
        </authorList>
    </citation>
    <scope>NUCLEOTIDE SEQUENCE [LARGE SCALE GENOMIC DNA]</scope>
    <source>
        <strain evidence="6 7">DSM 45943</strain>
    </source>
</reference>
<organism evidence="6 7">
    <name type="scientific">Actinoalloteichus hoggarensis</name>
    <dbReference type="NCBI Taxonomy" id="1470176"/>
    <lineage>
        <taxon>Bacteria</taxon>
        <taxon>Bacillati</taxon>
        <taxon>Actinomycetota</taxon>
        <taxon>Actinomycetes</taxon>
        <taxon>Pseudonocardiales</taxon>
        <taxon>Pseudonocardiaceae</taxon>
        <taxon>Actinoalloteichus</taxon>
    </lineage>
</organism>
<accession>A0A221W220</accession>
<dbReference type="KEGG" id="ahg:AHOG_10895"/>
<dbReference type="OrthoDB" id="9792945at2"/>
<dbReference type="Gene3D" id="2.40.50.140">
    <property type="entry name" value="Nucleic acid-binding proteins"/>
    <property type="match status" value="1"/>
</dbReference>
<keyword evidence="7" id="KW-1185">Reference proteome</keyword>
<dbReference type="PANTHER" id="PTHR33507:SF3">
    <property type="entry name" value="INNER MEMBRANE PROTEIN YBBJ"/>
    <property type="match status" value="1"/>
</dbReference>
<dbReference type="Proteomes" id="UP000204221">
    <property type="component" value="Chromosome"/>
</dbReference>
<dbReference type="SUPFAM" id="SSF141322">
    <property type="entry name" value="NfeD domain-like"/>
    <property type="match status" value="1"/>
</dbReference>
<dbReference type="InterPro" id="IPR052165">
    <property type="entry name" value="Membrane_assoc_protease"/>
</dbReference>
<dbReference type="EMBL" id="CP022521">
    <property type="protein sequence ID" value="ASO19822.1"/>
    <property type="molecule type" value="Genomic_DNA"/>
</dbReference>
<gene>
    <name evidence="6" type="ORF">AHOG_10895</name>
</gene>
<evidence type="ECO:0000256" key="3">
    <source>
        <dbReference type="ARBA" id="ARBA00022989"/>
    </source>
</evidence>
<sequence>MAALIWVIAGALLIAAEVLSGNLVLLMLGLGALVAAVSAGIGLPLWIDVIVFGLSSVGLVVLARPVLRRRMRKGELTAKTNAEALVGEKATVVAEVTADGGLVKLAGEVWSARSLDETQVLEEGRIVTVMEISGATAVVWDTP</sequence>
<feature type="domain" description="NfeD-like C-terminal" evidence="5">
    <location>
        <begin position="82"/>
        <end position="140"/>
    </location>
</feature>
<dbReference type="Pfam" id="PF01957">
    <property type="entry name" value="NfeD"/>
    <property type="match status" value="1"/>
</dbReference>
<evidence type="ECO:0000259" key="5">
    <source>
        <dbReference type="Pfam" id="PF01957"/>
    </source>
</evidence>
<dbReference type="RefSeq" id="WP_093941264.1">
    <property type="nucleotide sequence ID" value="NZ_CP022521.1"/>
</dbReference>
<evidence type="ECO:0000256" key="2">
    <source>
        <dbReference type="ARBA" id="ARBA00022692"/>
    </source>
</evidence>
<dbReference type="GO" id="GO:0005886">
    <property type="term" value="C:plasma membrane"/>
    <property type="evidence" value="ECO:0007669"/>
    <property type="project" value="TreeGrafter"/>
</dbReference>
<keyword evidence="2" id="KW-0812">Transmembrane</keyword>